<dbReference type="GO" id="GO:0003677">
    <property type="term" value="F:DNA binding"/>
    <property type="evidence" value="ECO:0007669"/>
    <property type="project" value="UniProtKB-KW"/>
</dbReference>
<dbReference type="SUPFAM" id="SSF57756">
    <property type="entry name" value="Retrovirus zinc finger-like domains"/>
    <property type="match status" value="1"/>
</dbReference>
<dbReference type="InterPro" id="IPR036875">
    <property type="entry name" value="Znf_CCHC_sf"/>
</dbReference>
<keyword evidence="9" id="KW-0233">DNA recombination</keyword>
<dbReference type="PANTHER" id="PTHR47165:SF4">
    <property type="entry name" value="OS03G0429900 PROTEIN"/>
    <property type="match status" value="1"/>
</dbReference>
<dbReference type="PROSITE" id="PS50158">
    <property type="entry name" value="ZF_CCHC"/>
    <property type="match status" value="3"/>
</dbReference>
<dbReference type="EMBL" id="JACGCM010002002">
    <property type="protein sequence ID" value="KAF6146276.1"/>
    <property type="molecule type" value="Genomic_DNA"/>
</dbReference>
<dbReference type="OrthoDB" id="1751331at2759"/>
<evidence type="ECO:0000256" key="4">
    <source>
        <dbReference type="ARBA" id="ARBA00022723"/>
    </source>
</evidence>
<feature type="domain" description="CCHC-type" evidence="15">
    <location>
        <begin position="884"/>
        <end position="898"/>
    </location>
</feature>
<comment type="subunit">
    <text evidence="13">Heterotrimer of RPA1, RPA2 and RPA3 (canonical replication protein A complex).</text>
</comment>
<keyword evidence="17" id="KW-1185">Reference proteome</keyword>
<evidence type="ECO:0000256" key="11">
    <source>
        <dbReference type="ARBA" id="ARBA00023242"/>
    </source>
</evidence>
<feature type="domain" description="CCHC-type" evidence="15">
    <location>
        <begin position="821"/>
        <end position="836"/>
    </location>
</feature>
<evidence type="ECO:0000256" key="10">
    <source>
        <dbReference type="ARBA" id="ARBA00023204"/>
    </source>
</evidence>
<dbReference type="Proteomes" id="UP000541444">
    <property type="component" value="Unassembled WGS sequence"/>
</dbReference>
<dbReference type="InterPro" id="IPR012340">
    <property type="entry name" value="NA-bd_OB-fold"/>
</dbReference>
<dbReference type="CDD" id="cd04475">
    <property type="entry name" value="RPA1_DBD_B"/>
    <property type="match status" value="1"/>
</dbReference>
<feature type="domain" description="CCHC-type" evidence="15">
    <location>
        <begin position="917"/>
        <end position="931"/>
    </location>
</feature>
<dbReference type="CDD" id="cd04476">
    <property type="entry name" value="RPA1_DBD_C"/>
    <property type="match status" value="1"/>
</dbReference>
<dbReference type="GO" id="GO:0007140">
    <property type="term" value="P:male meiotic nuclear division"/>
    <property type="evidence" value="ECO:0007669"/>
    <property type="project" value="UniProtKB-ARBA"/>
</dbReference>
<evidence type="ECO:0000256" key="6">
    <source>
        <dbReference type="ARBA" id="ARBA00022771"/>
    </source>
</evidence>
<dbReference type="CDD" id="cd04477">
    <property type="entry name" value="RPA1N"/>
    <property type="match status" value="1"/>
</dbReference>
<name>A0A7J7LUE4_9MAGN</name>
<dbReference type="FunFam" id="2.40.50.140:FF:000041">
    <property type="entry name" value="Replication protein A subunit"/>
    <property type="match status" value="1"/>
</dbReference>
<dbReference type="Pfam" id="PF16900">
    <property type="entry name" value="REPA_OB_2"/>
    <property type="match status" value="1"/>
</dbReference>
<feature type="compositionally biased region" description="Low complexity" evidence="14">
    <location>
        <begin position="288"/>
        <end position="299"/>
    </location>
</feature>
<dbReference type="GO" id="GO:0005634">
    <property type="term" value="C:nucleus"/>
    <property type="evidence" value="ECO:0007669"/>
    <property type="project" value="UniProtKB-SubCell"/>
</dbReference>
<dbReference type="Pfam" id="PF04057">
    <property type="entry name" value="Rep-A_N"/>
    <property type="match status" value="1"/>
</dbReference>
<dbReference type="GO" id="GO:0006310">
    <property type="term" value="P:DNA recombination"/>
    <property type="evidence" value="ECO:0007669"/>
    <property type="project" value="UniProtKB-KW"/>
</dbReference>
<evidence type="ECO:0000313" key="17">
    <source>
        <dbReference type="Proteomes" id="UP000541444"/>
    </source>
</evidence>
<evidence type="ECO:0000256" key="1">
    <source>
        <dbReference type="ARBA" id="ARBA00004123"/>
    </source>
</evidence>
<evidence type="ECO:0000256" key="5">
    <source>
        <dbReference type="ARBA" id="ARBA00022763"/>
    </source>
</evidence>
<keyword evidence="10" id="KW-0234">DNA repair</keyword>
<feature type="region of interest" description="Disordered" evidence="14">
    <location>
        <begin position="207"/>
        <end position="241"/>
    </location>
</feature>
<dbReference type="Pfam" id="PF01336">
    <property type="entry name" value="tRNA_anti-codon"/>
    <property type="match status" value="1"/>
</dbReference>
<dbReference type="InterPro" id="IPR004365">
    <property type="entry name" value="NA-bd_OB_tRNA"/>
</dbReference>
<feature type="region of interest" description="Disordered" evidence="14">
    <location>
        <begin position="255"/>
        <end position="301"/>
    </location>
</feature>
<keyword evidence="6 12" id="KW-0863">Zinc-finger</keyword>
<gene>
    <name evidence="16" type="ORF">GIB67_011748</name>
</gene>
<evidence type="ECO:0000256" key="7">
    <source>
        <dbReference type="ARBA" id="ARBA00022833"/>
    </source>
</evidence>
<evidence type="ECO:0000256" key="3">
    <source>
        <dbReference type="ARBA" id="ARBA00022705"/>
    </source>
</evidence>
<dbReference type="Pfam" id="PF00098">
    <property type="entry name" value="zf-CCHC"/>
    <property type="match status" value="1"/>
</dbReference>
<evidence type="ECO:0000256" key="14">
    <source>
        <dbReference type="SAM" id="MobiDB-lite"/>
    </source>
</evidence>
<comment type="caution">
    <text evidence="16">The sequence shown here is derived from an EMBL/GenBank/DDBJ whole genome shotgun (WGS) entry which is preliminary data.</text>
</comment>
<keyword evidence="3 13" id="KW-0235">DNA replication</keyword>
<dbReference type="SUPFAM" id="SSF50249">
    <property type="entry name" value="Nucleic acid-binding proteins"/>
    <property type="match status" value="4"/>
</dbReference>
<sequence length="958" mass="104226">MRVRNLSGDGDGISSSTPLSSLVTCGGTAVNPEKLIRRMVKNDKPDELSDFMDRWDLGVMAINLTSGAITMICSGGISEESGVRPIVQVIDLKNLTSKQQNNQERFRMLISDGVHYQQGMLTTQLNHLVVTGELQKGSIVQLSKYVSQTIQTKNIVIILGLDVILKECDIIGEPKQYVIDCFAANAPSPQARSSILGQTYVDQPAMATENPQSYSGGSPANNSRPPQTYGTSFTGNLNGTNMHTKAEIGSRVLGSTQFPGQLNDQNRNFGNPEYGGGARASSNTYGRPIQQPTYQQQPPMYINRGPVAKNEALFRIIPISHLNPYQGKWTIKARVTSKKDLRQYTNARGPGKVFSFELLDSEGGEIQVTCFNAVADQFFNEIEAGRVYLISKGMLKPASKNFSRLANDYEIYLENTSIVELCSKDDESIPRQQFHFRRISDIESLDNNSIIDVIGVVSSINLTTSITKKDGTETLKRTLQLKDMSGKSVEITLWGNLCNSEGQQLQNIRDSGVSPVLALKAGRVSDFNGKSVGSLATSQIIINPDIPEARELKEWFEMEGKNTPTVSLSRDNLGMGKTEMRKTVSQIKDELLGTSEKPDWISIKGAISYIKIDSFCYTACPLMVVDRQCNKKVANDGDGKWRCDRCDQSVEECDYRYVLQLQIQDHTGLSWVTAFQETGEEIMGISAKDLYLLKYEENDEDKFSEIVRKALCSQYLFKLKVKEETFNDERRVKSTISKAEKLDFVLESKFLLGLIENISTEEPNGFPGRVDSGINGNVANKQAAPSVNSMGNMANEGGYNGNHYTGVMGTPAAGTGVSLFCNSCGASGHNTKNCPSIMSRQGQPMGGSFSNTASYNGGGASYNSGGASYNGGNGTSYNGGGGDCSKCHQSGHWAKNCPALSRISSSGGGGGGSSSECFKCHQTGHWAKDCPGSNMGSASYGNDRNAVRYGGVPNRAGF</sequence>
<dbReference type="PANTHER" id="PTHR47165">
    <property type="entry name" value="OS03G0429900 PROTEIN"/>
    <property type="match status" value="1"/>
</dbReference>
<dbReference type="InterPro" id="IPR001878">
    <property type="entry name" value="Znf_CCHC"/>
</dbReference>
<comment type="similarity">
    <text evidence="2 13">Belongs to the replication factor A protein 1 family.</text>
</comment>
<feature type="compositionally biased region" description="Polar residues" evidence="14">
    <location>
        <begin position="209"/>
        <end position="241"/>
    </location>
</feature>
<dbReference type="InterPro" id="IPR004591">
    <property type="entry name" value="Rfa1"/>
</dbReference>
<dbReference type="FunFam" id="2.40.50.140:FF:000064">
    <property type="entry name" value="Replication protein A subunit"/>
    <property type="match status" value="1"/>
</dbReference>
<dbReference type="GO" id="GO:0006281">
    <property type="term" value="P:DNA repair"/>
    <property type="evidence" value="ECO:0007669"/>
    <property type="project" value="UniProtKB-KW"/>
</dbReference>
<proteinExistence type="inferred from homology"/>
<dbReference type="InterPro" id="IPR007199">
    <property type="entry name" value="Rep_factor-A_N"/>
</dbReference>
<keyword evidence="4 13" id="KW-0479">Metal-binding</keyword>
<evidence type="ECO:0000259" key="15">
    <source>
        <dbReference type="PROSITE" id="PS50158"/>
    </source>
</evidence>
<keyword evidence="7 13" id="KW-0862">Zinc</keyword>
<dbReference type="AlphaFoldDB" id="A0A7J7LUE4"/>
<dbReference type="InterPro" id="IPR013955">
    <property type="entry name" value="Rep_factor-A_C"/>
</dbReference>
<feature type="compositionally biased region" description="Polar residues" evidence="14">
    <location>
        <begin position="13"/>
        <end position="22"/>
    </location>
</feature>
<evidence type="ECO:0000256" key="9">
    <source>
        <dbReference type="ARBA" id="ARBA00023172"/>
    </source>
</evidence>
<feature type="compositionally biased region" description="Polar residues" evidence="14">
    <location>
        <begin position="255"/>
        <end position="269"/>
    </location>
</feature>
<keyword evidence="5" id="KW-0227">DNA damage</keyword>
<keyword evidence="8 13" id="KW-0238">DNA-binding</keyword>
<evidence type="ECO:0000256" key="13">
    <source>
        <dbReference type="RuleBase" id="RU364130"/>
    </source>
</evidence>
<dbReference type="NCBIfam" id="TIGR00617">
    <property type="entry name" value="rpa1"/>
    <property type="match status" value="1"/>
</dbReference>
<evidence type="ECO:0000256" key="12">
    <source>
        <dbReference type="PROSITE-ProRule" id="PRU00047"/>
    </source>
</evidence>
<dbReference type="FunFam" id="2.40.50.140:FF:000117">
    <property type="entry name" value="Replication protein A subunit"/>
    <property type="match status" value="1"/>
</dbReference>
<dbReference type="GO" id="GO:0006260">
    <property type="term" value="P:DNA replication"/>
    <property type="evidence" value="ECO:0007669"/>
    <property type="project" value="UniProtKB-KW"/>
</dbReference>
<dbReference type="GO" id="GO:0008270">
    <property type="term" value="F:zinc ion binding"/>
    <property type="evidence" value="ECO:0007669"/>
    <property type="project" value="UniProtKB-KW"/>
</dbReference>
<dbReference type="InterPro" id="IPR047192">
    <property type="entry name" value="Euk_RPA1_DBD_C"/>
</dbReference>
<dbReference type="Gene3D" id="4.10.60.10">
    <property type="entry name" value="Zinc finger, CCHC-type"/>
    <property type="match status" value="2"/>
</dbReference>
<feature type="region of interest" description="Disordered" evidence="14">
    <location>
        <begin position="1"/>
        <end position="22"/>
    </location>
</feature>
<evidence type="ECO:0000313" key="16">
    <source>
        <dbReference type="EMBL" id="KAF6146276.1"/>
    </source>
</evidence>
<dbReference type="Pfam" id="PF08646">
    <property type="entry name" value="Rep_fac-A_C"/>
    <property type="match status" value="1"/>
</dbReference>
<comment type="function">
    <text evidence="13">Component of the replication protein A complex (RPA) required for DNA recombination, repair and replication. The activity of RPA is mediated by single-stranded DNA binding and protein interactions. Probably involved in repair of double-strand DNA breaks (DSBs) induced by genotoxic stresses.</text>
</comment>
<keyword evidence="11 13" id="KW-0539">Nucleus</keyword>
<evidence type="ECO:0000256" key="8">
    <source>
        <dbReference type="ARBA" id="ARBA00023125"/>
    </source>
</evidence>
<dbReference type="SMART" id="SM00343">
    <property type="entry name" value="ZnF_C2HC"/>
    <property type="match status" value="3"/>
</dbReference>
<dbReference type="Gene3D" id="2.40.50.140">
    <property type="entry name" value="Nucleic acid-binding proteins"/>
    <property type="match status" value="4"/>
</dbReference>
<dbReference type="FunFam" id="2.40.50.140:FF:000090">
    <property type="entry name" value="Replication protein A subunit"/>
    <property type="match status" value="1"/>
</dbReference>
<comment type="subcellular location">
    <subcellularLocation>
        <location evidence="1 13">Nucleus</location>
    </subcellularLocation>
</comment>
<protein>
    <recommendedName>
        <fullName evidence="13">Replication protein A subunit</fullName>
    </recommendedName>
</protein>
<reference evidence="16 17" key="1">
    <citation type="journal article" date="2020" name="IScience">
        <title>Genome Sequencing of the Endangered Kingdonia uniflora (Circaeasteraceae, Ranunculales) Reveals Potential Mechanisms of Evolutionary Specialization.</title>
        <authorList>
            <person name="Sun Y."/>
            <person name="Deng T."/>
            <person name="Zhang A."/>
            <person name="Moore M.J."/>
            <person name="Landis J.B."/>
            <person name="Lin N."/>
            <person name="Zhang H."/>
            <person name="Zhang X."/>
            <person name="Huang J."/>
            <person name="Zhang X."/>
            <person name="Sun H."/>
            <person name="Wang H."/>
        </authorList>
    </citation>
    <scope>NUCLEOTIDE SEQUENCE [LARGE SCALE GENOMIC DNA]</scope>
    <source>
        <strain evidence="16">TB1705</strain>
        <tissue evidence="16">Leaf</tissue>
    </source>
</reference>
<evidence type="ECO:0000256" key="2">
    <source>
        <dbReference type="ARBA" id="ARBA00005690"/>
    </source>
</evidence>
<accession>A0A7J7LUE4</accession>
<organism evidence="16 17">
    <name type="scientific">Kingdonia uniflora</name>
    <dbReference type="NCBI Taxonomy" id="39325"/>
    <lineage>
        <taxon>Eukaryota</taxon>
        <taxon>Viridiplantae</taxon>
        <taxon>Streptophyta</taxon>
        <taxon>Embryophyta</taxon>
        <taxon>Tracheophyta</taxon>
        <taxon>Spermatophyta</taxon>
        <taxon>Magnoliopsida</taxon>
        <taxon>Ranunculales</taxon>
        <taxon>Circaeasteraceae</taxon>
        <taxon>Kingdonia</taxon>
    </lineage>
</organism>
<dbReference type="InterPro" id="IPR031657">
    <property type="entry name" value="REPA_OB_2"/>
</dbReference>
<dbReference type="CDD" id="cd04474">
    <property type="entry name" value="RPA1_DBD_A"/>
    <property type="match status" value="1"/>
</dbReference>